<evidence type="ECO:0000313" key="2">
    <source>
        <dbReference type="Proteomes" id="UP001233999"/>
    </source>
</evidence>
<dbReference type="Proteomes" id="UP001233999">
    <property type="component" value="Unassembled WGS sequence"/>
</dbReference>
<feature type="non-terminal residue" evidence="1">
    <location>
        <position position="91"/>
    </location>
</feature>
<dbReference type="PANTHER" id="PTHR31193:SF1">
    <property type="entry name" value="TRANSMEMBRANE PROTEIN 268"/>
    <property type="match status" value="1"/>
</dbReference>
<accession>A0AAD7ZHX1</accession>
<proteinExistence type="predicted"/>
<feature type="non-terminal residue" evidence="1">
    <location>
        <position position="1"/>
    </location>
</feature>
<name>A0AAD7ZHX1_DIPPU</name>
<evidence type="ECO:0000313" key="1">
    <source>
        <dbReference type="EMBL" id="KAJ9580806.1"/>
    </source>
</evidence>
<comment type="caution">
    <text evidence="1">The sequence shown here is derived from an EMBL/GenBank/DDBJ whole genome shotgun (WGS) entry which is preliminary data.</text>
</comment>
<reference evidence="1" key="1">
    <citation type="journal article" date="2023" name="IScience">
        <title>Live-bearing cockroach genome reveals convergent evolutionary mechanisms linked to viviparity in insects and beyond.</title>
        <authorList>
            <person name="Fouks B."/>
            <person name="Harrison M.C."/>
            <person name="Mikhailova A.A."/>
            <person name="Marchal E."/>
            <person name="English S."/>
            <person name="Carruthers M."/>
            <person name="Jennings E.C."/>
            <person name="Chiamaka E.L."/>
            <person name="Frigard R.A."/>
            <person name="Pippel M."/>
            <person name="Attardo G.M."/>
            <person name="Benoit J.B."/>
            <person name="Bornberg-Bauer E."/>
            <person name="Tobe S.S."/>
        </authorList>
    </citation>
    <scope>NUCLEOTIDE SEQUENCE</scope>
    <source>
        <strain evidence="1">Stay&amp;Tobe</strain>
    </source>
</reference>
<dbReference type="PANTHER" id="PTHR31193">
    <property type="entry name" value="TRANSMEMBRANE PROTEIN C9ORF91"/>
    <property type="match status" value="1"/>
</dbReference>
<dbReference type="EMBL" id="JASPKZ010008138">
    <property type="protein sequence ID" value="KAJ9580806.1"/>
    <property type="molecule type" value="Genomic_DNA"/>
</dbReference>
<reference evidence="1" key="2">
    <citation type="submission" date="2023-05" db="EMBL/GenBank/DDBJ databases">
        <authorList>
            <person name="Fouks B."/>
        </authorList>
    </citation>
    <scope>NUCLEOTIDE SEQUENCE</scope>
    <source>
        <strain evidence="1">Stay&amp;Tobe</strain>
        <tissue evidence="1">Testes</tissue>
    </source>
</reference>
<organism evidence="1 2">
    <name type="scientific">Diploptera punctata</name>
    <name type="common">Pacific beetle cockroach</name>
    <dbReference type="NCBI Taxonomy" id="6984"/>
    <lineage>
        <taxon>Eukaryota</taxon>
        <taxon>Metazoa</taxon>
        <taxon>Ecdysozoa</taxon>
        <taxon>Arthropoda</taxon>
        <taxon>Hexapoda</taxon>
        <taxon>Insecta</taxon>
        <taxon>Pterygota</taxon>
        <taxon>Neoptera</taxon>
        <taxon>Polyneoptera</taxon>
        <taxon>Dictyoptera</taxon>
        <taxon>Blattodea</taxon>
        <taxon>Blaberoidea</taxon>
        <taxon>Blaberidae</taxon>
        <taxon>Diplopterinae</taxon>
        <taxon>Diploptera</taxon>
    </lineage>
</organism>
<dbReference type="InterPro" id="IPR028054">
    <property type="entry name" value="DUF4481"/>
</dbReference>
<gene>
    <name evidence="1" type="ORF">L9F63_024022</name>
</gene>
<sequence length="91" mass="10709">VQERAEMVLLRYSQRWAKEYMRRHLELTVDGADRGGSSTSPPRHCIASRCPCQFIEEHLKYKPRGKCSLSHLFYLPNFSFKRSVYVCDRNA</sequence>
<dbReference type="AlphaFoldDB" id="A0AAD7ZHX1"/>
<keyword evidence="2" id="KW-1185">Reference proteome</keyword>
<protein>
    <submittedName>
        <fullName evidence="1">Uncharacterized protein</fullName>
    </submittedName>
</protein>